<evidence type="ECO:0000256" key="3">
    <source>
        <dbReference type="ARBA" id="ARBA00022475"/>
    </source>
</evidence>
<accession>A0A0M0BM21</accession>
<keyword evidence="4" id="KW-0472">Membrane</keyword>
<dbReference type="InterPro" id="IPR027417">
    <property type="entry name" value="P-loop_NTPase"/>
</dbReference>
<evidence type="ECO:0000313" key="7">
    <source>
        <dbReference type="Proteomes" id="UP000037210"/>
    </source>
</evidence>
<feature type="non-terminal residue" evidence="6">
    <location>
        <position position="77"/>
    </location>
</feature>
<dbReference type="PANTHER" id="PTHR43297:SF2">
    <property type="entry name" value="DIPEPTIDE TRANSPORT ATP-BINDING PROTEIN DPPD"/>
    <property type="match status" value="1"/>
</dbReference>
<comment type="subcellular location">
    <subcellularLocation>
        <location evidence="1">Membrane</location>
    </subcellularLocation>
</comment>
<dbReference type="Pfam" id="PF00005">
    <property type="entry name" value="ABC_tran"/>
    <property type="match status" value="1"/>
</dbReference>
<dbReference type="InterPro" id="IPR003439">
    <property type="entry name" value="ABC_transporter-like_ATP-bd"/>
</dbReference>
<dbReference type="GO" id="GO:0016020">
    <property type="term" value="C:membrane"/>
    <property type="evidence" value="ECO:0007669"/>
    <property type="project" value="UniProtKB-SubCell"/>
</dbReference>
<dbReference type="InterPro" id="IPR050388">
    <property type="entry name" value="ABC_Ni/Peptide_Import"/>
</dbReference>
<dbReference type="PANTHER" id="PTHR43297">
    <property type="entry name" value="OLIGOPEPTIDE TRANSPORT ATP-BINDING PROTEIN APPD"/>
    <property type="match status" value="1"/>
</dbReference>
<feature type="domain" description="ABC transporter" evidence="5">
    <location>
        <begin position="24"/>
        <end position="75"/>
    </location>
</feature>
<gene>
    <name evidence="6" type="ORF">AC482_06685</name>
</gene>
<evidence type="ECO:0000313" key="6">
    <source>
        <dbReference type="EMBL" id="KON29386.1"/>
    </source>
</evidence>
<organism evidence="6 7">
    <name type="scientific">miscellaneous Crenarchaeota group-15 archaeon DG-45</name>
    <dbReference type="NCBI Taxonomy" id="1685127"/>
    <lineage>
        <taxon>Archaea</taxon>
        <taxon>Candidatus Bathyarchaeota</taxon>
        <taxon>MCG-15</taxon>
    </lineage>
</organism>
<dbReference type="GO" id="GO:0005524">
    <property type="term" value="F:ATP binding"/>
    <property type="evidence" value="ECO:0007669"/>
    <property type="project" value="InterPro"/>
</dbReference>
<evidence type="ECO:0000256" key="4">
    <source>
        <dbReference type="ARBA" id="ARBA00023136"/>
    </source>
</evidence>
<evidence type="ECO:0000256" key="2">
    <source>
        <dbReference type="ARBA" id="ARBA00022448"/>
    </source>
</evidence>
<proteinExistence type="predicted"/>
<protein>
    <recommendedName>
        <fullName evidence="5">ABC transporter domain-containing protein</fullName>
    </recommendedName>
</protein>
<dbReference type="SUPFAM" id="SSF52540">
    <property type="entry name" value="P-loop containing nucleoside triphosphate hydrolases"/>
    <property type="match status" value="1"/>
</dbReference>
<dbReference type="GO" id="GO:0016887">
    <property type="term" value="F:ATP hydrolysis activity"/>
    <property type="evidence" value="ECO:0007669"/>
    <property type="project" value="InterPro"/>
</dbReference>
<dbReference type="EMBL" id="LFWZ01000066">
    <property type="protein sequence ID" value="KON29386.1"/>
    <property type="molecule type" value="Genomic_DNA"/>
</dbReference>
<evidence type="ECO:0000259" key="5">
    <source>
        <dbReference type="Pfam" id="PF00005"/>
    </source>
</evidence>
<comment type="caution">
    <text evidence="6">The sequence shown here is derived from an EMBL/GenBank/DDBJ whole genome shotgun (WGS) entry which is preliminary data.</text>
</comment>
<evidence type="ECO:0000256" key="1">
    <source>
        <dbReference type="ARBA" id="ARBA00004370"/>
    </source>
</evidence>
<sequence length="77" mass="8102">MPILEVRDLTTHYFTMQGPVEAVDGVGFTVDRRQTLGLAGESGCGKTTAALSIMGLLPSNGRVVRGQIILDGEDLVG</sequence>
<dbReference type="Proteomes" id="UP000037210">
    <property type="component" value="Unassembled WGS sequence"/>
</dbReference>
<dbReference type="Gene3D" id="3.40.50.300">
    <property type="entry name" value="P-loop containing nucleotide triphosphate hydrolases"/>
    <property type="match status" value="1"/>
</dbReference>
<reference evidence="6 7" key="1">
    <citation type="submission" date="2015-06" db="EMBL/GenBank/DDBJ databases">
        <title>New insights into the roles of widespread benthic archaea in carbon and nitrogen cycling.</title>
        <authorList>
            <person name="Lazar C.S."/>
            <person name="Baker B.J."/>
            <person name="Seitz K.W."/>
            <person name="Hyde A.S."/>
            <person name="Dick G.J."/>
            <person name="Hinrichs K.-U."/>
            <person name="Teske A.P."/>
        </authorList>
    </citation>
    <scope>NUCLEOTIDE SEQUENCE [LARGE SCALE GENOMIC DNA]</scope>
    <source>
        <strain evidence="6">DG-45</strain>
    </source>
</reference>
<keyword evidence="2" id="KW-0813">Transport</keyword>
<dbReference type="AlphaFoldDB" id="A0A0M0BM21"/>
<keyword evidence="3" id="KW-1003">Cell membrane</keyword>
<name>A0A0M0BM21_9ARCH</name>